<gene>
    <name evidence="2" type="ORF">RM543_18690</name>
</gene>
<dbReference type="SUPFAM" id="SSF52540">
    <property type="entry name" value="P-loop containing nucleoside triphosphate hydrolases"/>
    <property type="match status" value="1"/>
</dbReference>
<evidence type="ECO:0000256" key="1">
    <source>
        <dbReference type="SAM" id="Coils"/>
    </source>
</evidence>
<keyword evidence="3" id="KW-1185">Reference proteome</keyword>
<reference evidence="2 3" key="1">
    <citation type="submission" date="2023-09" db="EMBL/GenBank/DDBJ databases">
        <authorList>
            <person name="Rey-Velasco X."/>
        </authorList>
    </citation>
    <scope>NUCLEOTIDE SEQUENCE [LARGE SCALE GENOMIC DNA]</scope>
    <source>
        <strain evidence="2 3">F158</strain>
    </source>
</reference>
<name>A0ABU3DLU2_9RHOB</name>
<evidence type="ECO:0000313" key="2">
    <source>
        <dbReference type="EMBL" id="MDT0684694.1"/>
    </source>
</evidence>
<feature type="coiled-coil region" evidence="1">
    <location>
        <begin position="370"/>
        <end position="397"/>
    </location>
</feature>
<keyword evidence="1" id="KW-0175">Coiled coil</keyword>
<dbReference type="Proteomes" id="UP001265259">
    <property type="component" value="Unassembled WGS sequence"/>
</dbReference>
<protein>
    <recommendedName>
        <fullName evidence="4">AAA domain-containing protein</fullName>
    </recommendedName>
</protein>
<evidence type="ECO:0008006" key="4">
    <source>
        <dbReference type="Google" id="ProtNLM"/>
    </source>
</evidence>
<sequence length="554" mass="62789">MSFQFGINILTGENDVGKSTLIKSLYHSIGADAPQMNNTRWKRAKVFYCSEIILNDETYFIVRDGKHFGVFDAQKGMLSRHNGISAEGGIADFICEQLGFNIELEKSADGNLGRAGPAFYFLPFYVDQDAGWTKSWESFSGLQQFTSYRKNMIEYHLGIRPQSYYDAKKKEMQFVEAKSSLQGERNVLSTALATFQKRSSQIQVSLDPEAFKEELEQLVDAYNLQRARQQDALSNVKDVRNERNGIDTDIAILRRSISELSADYEYAARLETPDVIGCPTCGTEFENSFQERFGLLDDVDYCRGILDQRQKARIEVSEKLDAAERQYRSVGQETQEMELLLNRKKSEVTLRDIVASEGNKEMVVSLGADIASKDESIEEVQKSIDRLKADLKLDSKRKKDILEYYQSRMKEFLNALNVFVLEESDYAEPTKVIKNNALGSDLPRALLAQYFALLHTMKKFGGTKVCPLIIDSPQQQEQDTSNVGAIFKFIFSKVLDSQQLILGTISTEAVPDETIPVNANRIVLFNEKYSVLRHDQFSEAISDVGEMHELMLAT</sequence>
<comment type="caution">
    <text evidence="2">The sequence shown here is derived from an EMBL/GenBank/DDBJ whole genome shotgun (WGS) entry which is preliminary data.</text>
</comment>
<accession>A0ABU3DLU2</accession>
<dbReference type="Gene3D" id="3.40.50.300">
    <property type="entry name" value="P-loop containing nucleotide triphosphate hydrolases"/>
    <property type="match status" value="1"/>
</dbReference>
<organism evidence="2 3">
    <name type="scientific">Tropicimonas omnivorans</name>
    <dbReference type="NCBI Taxonomy" id="3075590"/>
    <lineage>
        <taxon>Bacteria</taxon>
        <taxon>Pseudomonadati</taxon>
        <taxon>Pseudomonadota</taxon>
        <taxon>Alphaproteobacteria</taxon>
        <taxon>Rhodobacterales</taxon>
        <taxon>Roseobacteraceae</taxon>
        <taxon>Tropicimonas</taxon>
    </lineage>
</organism>
<dbReference type="EMBL" id="JAVRHL010000009">
    <property type="protein sequence ID" value="MDT0684694.1"/>
    <property type="molecule type" value="Genomic_DNA"/>
</dbReference>
<dbReference type="RefSeq" id="WP_311694422.1">
    <property type="nucleotide sequence ID" value="NZ_JAVRHL010000009.1"/>
</dbReference>
<proteinExistence type="predicted"/>
<dbReference type="InterPro" id="IPR027417">
    <property type="entry name" value="P-loop_NTPase"/>
</dbReference>
<evidence type="ECO:0000313" key="3">
    <source>
        <dbReference type="Proteomes" id="UP001265259"/>
    </source>
</evidence>